<keyword evidence="2" id="KW-1185">Reference proteome</keyword>
<gene>
    <name evidence="1" type="ORF">AVEN_244875_1</name>
</gene>
<dbReference type="AlphaFoldDB" id="A0A4Y2KYX5"/>
<evidence type="ECO:0000313" key="2">
    <source>
        <dbReference type="Proteomes" id="UP000499080"/>
    </source>
</evidence>
<protein>
    <submittedName>
        <fullName evidence="1">Uncharacterized protein</fullName>
    </submittedName>
</protein>
<proteinExistence type="predicted"/>
<sequence>MEEALSQSFGEEHKDLKALFPVKGLIRKTHWVFQTSVIIYGQLRRRQKLTIDWENSKKILECQKMPHVTISRTHSLPLQHRKDISWLLHRESHNYRLQQQRPHCINCRKHNYKYKMNYRTDHASIDHTCPIYAAKTKSITKNTIY</sequence>
<name>A0A4Y2KYX5_ARAVE</name>
<accession>A0A4Y2KYX5</accession>
<dbReference type="OrthoDB" id="7699172at2759"/>
<evidence type="ECO:0000313" key="1">
    <source>
        <dbReference type="EMBL" id="GBN07495.1"/>
    </source>
</evidence>
<dbReference type="Proteomes" id="UP000499080">
    <property type="component" value="Unassembled WGS sequence"/>
</dbReference>
<reference evidence="1 2" key="1">
    <citation type="journal article" date="2019" name="Sci. Rep.">
        <title>Orb-weaving spider Araneus ventricosus genome elucidates the spidroin gene catalogue.</title>
        <authorList>
            <person name="Kono N."/>
            <person name="Nakamura H."/>
            <person name="Ohtoshi R."/>
            <person name="Moran D.A.P."/>
            <person name="Shinohara A."/>
            <person name="Yoshida Y."/>
            <person name="Fujiwara M."/>
            <person name="Mori M."/>
            <person name="Tomita M."/>
            <person name="Arakawa K."/>
        </authorList>
    </citation>
    <scope>NUCLEOTIDE SEQUENCE [LARGE SCALE GENOMIC DNA]</scope>
</reference>
<comment type="caution">
    <text evidence="1">The sequence shown here is derived from an EMBL/GenBank/DDBJ whole genome shotgun (WGS) entry which is preliminary data.</text>
</comment>
<dbReference type="EMBL" id="BGPR01005162">
    <property type="protein sequence ID" value="GBN07495.1"/>
    <property type="molecule type" value="Genomic_DNA"/>
</dbReference>
<organism evidence="1 2">
    <name type="scientific">Araneus ventricosus</name>
    <name type="common">Orbweaver spider</name>
    <name type="synonym">Epeira ventricosa</name>
    <dbReference type="NCBI Taxonomy" id="182803"/>
    <lineage>
        <taxon>Eukaryota</taxon>
        <taxon>Metazoa</taxon>
        <taxon>Ecdysozoa</taxon>
        <taxon>Arthropoda</taxon>
        <taxon>Chelicerata</taxon>
        <taxon>Arachnida</taxon>
        <taxon>Araneae</taxon>
        <taxon>Araneomorphae</taxon>
        <taxon>Entelegynae</taxon>
        <taxon>Araneoidea</taxon>
        <taxon>Araneidae</taxon>
        <taxon>Araneus</taxon>
    </lineage>
</organism>